<evidence type="ECO:0000256" key="1">
    <source>
        <dbReference type="ARBA" id="ARBA00022801"/>
    </source>
</evidence>
<dbReference type="EMBL" id="JXBY01000029">
    <property type="protein sequence ID" value="KJY54138.1"/>
    <property type="molecule type" value="Genomic_DNA"/>
</dbReference>
<feature type="domain" description="BD-FAE-like" evidence="2">
    <location>
        <begin position="52"/>
        <end position="180"/>
    </location>
</feature>
<comment type="caution">
    <text evidence="3">The sequence shown here is derived from an EMBL/GenBank/DDBJ whole genome shotgun (WGS) entry which is preliminary data.</text>
</comment>
<dbReference type="GO" id="GO:0016787">
    <property type="term" value="F:hydrolase activity"/>
    <property type="evidence" value="ECO:0007669"/>
    <property type="project" value="UniProtKB-KW"/>
</dbReference>
<name>A0A0F4L791_9LACO</name>
<dbReference type="Pfam" id="PF20434">
    <property type="entry name" value="BD-FAE"/>
    <property type="match status" value="1"/>
</dbReference>
<sequence length="298" mass="34346">MSEPDYRKLVEETRNAIKKGDDQRDAGLPTQIPEVERFDNISYGKDPKYQILDVYLPKNRTHAKLPVIVNIHGGGWIYGTKETYQFYCLALAKEGFAVVNSNYRLAPDVAYPGELDDINRVFHWVAQEENATKYQFDLNNVFIVGDSAGGQMGEQILTAYTNNEYRKYFGYSVPRLTIKAAALNCGAYFLTAIPSYTGAPEAYFRPEIRLNKHDELDAEQFLTQALPPLFLMTCTDDFLRDNAYMLSGYLKAKNIYHELHFYGDKEHPRGHVFHVNQKDDLAKKCNEDELNFFRKYIN</sequence>
<dbReference type="Gene3D" id="3.40.50.1820">
    <property type="entry name" value="alpha/beta hydrolase"/>
    <property type="match status" value="1"/>
</dbReference>
<evidence type="ECO:0000313" key="4">
    <source>
        <dbReference type="Proteomes" id="UP000033533"/>
    </source>
</evidence>
<dbReference type="Proteomes" id="UP000033533">
    <property type="component" value="Unassembled WGS sequence"/>
</dbReference>
<reference evidence="3 4" key="1">
    <citation type="submission" date="2014-12" db="EMBL/GenBank/DDBJ databases">
        <title>Comparative genomics of the lactic acid bacteria isolated from the honey bee gut.</title>
        <authorList>
            <person name="Ellegaard K.M."/>
            <person name="Tamarit D."/>
            <person name="Javelind E."/>
            <person name="Olofsson T."/>
            <person name="Andersson S.G."/>
            <person name="Vasquez A."/>
        </authorList>
    </citation>
    <scope>NUCLEOTIDE SEQUENCE [LARGE SCALE GENOMIC DNA]</scope>
    <source>
        <strain evidence="3 4">Biut2</strain>
    </source>
</reference>
<accession>A0A0F4L791</accession>
<dbReference type="OrthoDB" id="9815425at2"/>
<evidence type="ECO:0000313" key="3">
    <source>
        <dbReference type="EMBL" id="KJY54138.1"/>
    </source>
</evidence>
<dbReference type="InterPro" id="IPR029058">
    <property type="entry name" value="AB_hydrolase_fold"/>
</dbReference>
<evidence type="ECO:0000259" key="2">
    <source>
        <dbReference type="Pfam" id="PF20434"/>
    </source>
</evidence>
<dbReference type="STRING" id="1218493.JF76_18470"/>
<dbReference type="PATRIC" id="fig|1218493.3.peg.1936"/>
<dbReference type="HOGENOM" id="CLU_012494_0_0_9"/>
<dbReference type="PANTHER" id="PTHR48081">
    <property type="entry name" value="AB HYDROLASE SUPERFAMILY PROTEIN C4A8.06C"/>
    <property type="match status" value="1"/>
</dbReference>
<organism evidence="3 4">
    <name type="scientific">Lactobacillus kullabergensis</name>
    <dbReference type="NCBI Taxonomy" id="1218493"/>
    <lineage>
        <taxon>Bacteria</taxon>
        <taxon>Bacillati</taxon>
        <taxon>Bacillota</taxon>
        <taxon>Bacilli</taxon>
        <taxon>Lactobacillales</taxon>
        <taxon>Lactobacillaceae</taxon>
        <taxon>Lactobacillus</taxon>
    </lineage>
</organism>
<protein>
    <submittedName>
        <fullName evidence="3">Hydrolase, alpha/beta domain protein</fullName>
    </submittedName>
</protein>
<proteinExistence type="predicted"/>
<dbReference type="InterPro" id="IPR049492">
    <property type="entry name" value="BD-FAE-like_dom"/>
</dbReference>
<gene>
    <name evidence="3" type="ORF">JF76_18470</name>
</gene>
<dbReference type="SUPFAM" id="SSF53474">
    <property type="entry name" value="alpha/beta-Hydrolases"/>
    <property type="match status" value="1"/>
</dbReference>
<dbReference type="InterPro" id="IPR050300">
    <property type="entry name" value="GDXG_lipolytic_enzyme"/>
</dbReference>
<dbReference type="AlphaFoldDB" id="A0A0F4L791"/>
<dbReference type="RefSeq" id="WP_045928793.1">
    <property type="nucleotide sequence ID" value="NZ_JBHSZS010000027.1"/>
</dbReference>
<keyword evidence="1 3" id="KW-0378">Hydrolase</keyword>